<comment type="caution">
    <text evidence="1">The sequence shown here is derived from an EMBL/GenBank/DDBJ whole genome shotgun (WGS) entry which is preliminary data.</text>
</comment>
<organism evidence="1 2">
    <name type="scientific">Lactuca virosa</name>
    <dbReference type="NCBI Taxonomy" id="75947"/>
    <lineage>
        <taxon>Eukaryota</taxon>
        <taxon>Viridiplantae</taxon>
        <taxon>Streptophyta</taxon>
        <taxon>Embryophyta</taxon>
        <taxon>Tracheophyta</taxon>
        <taxon>Spermatophyta</taxon>
        <taxon>Magnoliopsida</taxon>
        <taxon>eudicotyledons</taxon>
        <taxon>Gunneridae</taxon>
        <taxon>Pentapetalae</taxon>
        <taxon>asterids</taxon>
        <taxon>campanulids</taxon>
        <taxon>Asterales</taxon>
        <taxon>Asteraceae</taxon>
        <taxon>Cichorioideae</taxon>
        <taxon>Cichorieae</taxon>
        <taxon>Lactucinae</taxon>
        <taxon>Lactuca</taxon>
    </lineage>
</organism>
<protein>
    <submittedName>
        <fullName evidence="1">Uncharacterized protein</fullName>
    </submittedName>
</protein>
<dbReference type="Proteomes" id="UP001157418">
    <property type="component" value="Unassembled WGS sequence"/>
</dbReference>
<evidence type="ECO:0000313" key="1">
    <source>
        <dbReference type="EMBL" id="CAH1418725.1"/>
    </source>
</evidence>
<dbReference type="AlphaFoldDB" id="A0AAU9M9U9"/>
<evidence type="ECO:0000313" key="2">
    <source>
        <dbReference type="Proteomes" id="UP001157418"/>
    </source>
</evidence>
<dbReference type="EMBL" id="CAKMRJ010000113">
    <property type="protein sequence ID" value="CAH1418725.1"/>
    <property type="molecule type" value="Genomic_DNA"/>
</dbReference>
<reference evidence="1 2" key="1">
    <citation type="submission" date="2022-01" db="EMBL/GenBank/DDBJ databases">
        <authorList>
            <person name="Xiong W."/>
            <person name="Schranz E."/>
        </authorList>
    </citation>
    <scope>NUCLEOTIDE SEQUENCE [LARGE SCALE GENOMIC DNA]</scope>
</reference>
<accession>A0AAU9M9U9</accession>
<proteinExistence type="predicted"/>
<gene>
    <name evidence="1" type="ORF">LVIROSA_LOCUS6306</name>
</gene>
<sequence length="198" mass="22422">MYDVIPDRDVDPVIVVLESPIRLMGFGPDAFSVDQLMETSCPLIGPLHDGFSNSLEGVSTNVFSPSRKCKQLLTPYQFEQLLREVSQVSPRCASLLSLGHTAPKSADRFPSCIMFEEELDEAYRFIAHAENIISTVLRQYLKFFDGLLTLRDRFLVVDVNLRVAKGMNLASEEMLVKSRKCMPTYLFVIVTLWPRLPC</sequence>
<name>A0AAU9M9U9_9ASTR</name>
<keyword evidence="2" id="KW-1185">Reference proteome</keyword>